<dbReference type="AlphaFoldDB" id="A0A2N9GHC4"/>
<dbReference type="EMBL" id="OIVN01001908">
    <property type="protein sequence ID" value="SPC98848.1"/>
    <property type="molecule type" value="Genomic_DNA"/>
</dbReference>
<evidence type="ECO:0000259" key="1">
    <source>
        <dbReference type="Pfam" id="PF24924"/>
    </source>
</evidence>
<dbReference type="Pfam" id="PF24924">
    <property type="entry name" value="DUF7745"/>
    <property type="match status" value="1"/>
</dbReference>
<sequence>MASSSGGLGPLVMLYFHDFCAERMRHWWDLLEGNDRALIKGVFDKFSSLMQLRMDCGLLEALASFWDPFHCCFSIGEMDLDPTLKEYAELLQLGSPFSEMPFMPSPNPRSNQVLEKCLGLTSEVLRRDIHRVDETWQKANISLDLLTKYFSWSDFPVDLTGDFTVGKLDWGQLWVNAFKIAFAGIFLFPTSVGRIDLGVVPLETGKGDADVLNAASSAVVLQPFAAFLHSPDSLSFYKANMSGLGESLGGPQYGSLGLIADVLMACLFLGRLEFSDIRLWSWQRYVEAPFHDQGHLGRSLLRDEASHLPMPLSLRVSVPVGRSERVANLERELEEARAELVALRLARVSERESAARVESMRRTLHHSNAAVLEVSEGARDHLELALVDAQGQLEAEQVERTQQAPDESEAALTAARTFMGAMRVQISVLHGDNAVLLTEVDLVQDLLASNPSWLSSEGLAVVKALHQATRVVESLGAKAHASWRSMRKEI</sequence>
<name>A0A2N9GHC4_FAGSY</name>
<reference evidence="2" key="1">
    <citation type="submission" date="2018-02" db="EMBL/GenBank/DDBJ databases">
        <authorList>
            <person name="Cohen D.B."/>
            <person name="Kent A.D."/>
        </authorList>
    </citation>
    <scope>NUCLEOTIDE SEQUENCE</scope>
</reference>
<accession>A0A2N9GHC4</accession>
<protein>
    <recommendedName>
        <fullName evidence="1">DUF7745 domain-containing protein</fullName>
    </recommendedName>
</protein>
<feature type="domain" description="DUF7745" evidence="1">
    <location>
        <begin position="38"/>
        <end position="130"/>
    </location>
</feature>
<evidence type="ECO:0000313" key="2">
    <source>
        <dbReference type="EMBL" id="SPC98848.1"/>
    </source>
</evidence>
<gene>
    <name evidence="2" type="ORF">FSB_LOCUS26730</name>
</gene>
<dbReference type="InterPro" id="IPR056647">
    <property type="entry name" value="DUF7745"/>
</dbReference>
<organism evidence="2">
    <name type="scientific">Fagus sylvatica</name>
    <name type="common">Beechnut</name>
    <dbReference type="NCBI Taxonomy" id="28930"/>
    <lineage>
        <taxon>Eukaryota</taxon>
        <taxon>Viridiplantae</taxon>
        <taxon>Streptophyta</taxon>
        <taxon>Embryophyta</taxon>
        <taxon>Tracheophyta</taxon>
        <taxon>Spermatophyta</taxon>
        <taxon>Magnoliopsida</taxon>
        <taxon>eudicotyledons</taxon>
        <taxon>Gunneridae</taxon>
        <taxon>Pentapetalae</taxon>
        <taxon>rosids</taxon>
        <taxon>fabids</taxon>
        <taxon>Fagales</taxon>
        <taxon>Fagaceae</taxon>
        <taxon>Fagus</taxon>
    </lineage>
</organism>
<proteinExistence type="predicted"/>